<dbReference type="SUPFAM" id="SSF52266">
    <property type="entry name" value="SGNH hydrolase"/>
    <property type="match status" value="1"/>
</dbReference>
<gene>
    <name evidence="3" type="ORF">DAETH_32630</name>
</gene>
<feature type="compositionally biased region" description="Low complexity" evidence="1">
    <location>
        <begin position="189"/>
        <end position="208"/>
    </location>
</feature>
<protein>
    <recommendedName>
        <fullName evidence="2">SGNH hydrolase-type esterase domain-containing protein</fullName>
    </recommendedName>
</protein>
<organism evidence="3 4">
    <name type="scientific">Deinococcus aetherius</name>
    <dbReference type="NCBI Taxonomy" id="200252"/>
    <lineage>
        <taxon>Bacteria</taxon>
        <taxon>Thermotogati</taxon>
        <taxon>Deinococcota</taxon>
        <taxon>Deinococci</taxon>
        <taxon>Deinococcales</taxon>
        <taxon>Deinococcaceae</taxon>
        <taxon>Deinococcus</taxon>
    </lineage>
</organism>
<evidence type="ECO:0000256" key="1">
    <source>
        <dbReference type="SAM" id="MobiDB-lite"/>
    </source>
</evidence>
<reference evidence="3" key="1">
    <citation type="submission" date="2022-07" db="EMBL/GenBank/DDBJ databases">
        <title>Complete Genome Sequence of the Radioresistant Bacterium Deinococcus aetherius ST0316, Isolated from the Air Dust collected in Lower Stratosphere above Japan.</title>
        <authorList>
            <person name="Satoh K."/>
            <person name="Hagiwara K."/>
            <person name="Katsumata K."/>
            <person name="Kubo A."/>
            <person name="Yokobori S."/>
            <person name="Yamagishi A."/>
            <person name="Oono Y."/>
            <person name="Narumi I."/>
        </authorList>
    </citation>
    <scope>NUCLEOTIDE SEQUENCE</scope>
    <source>
        <strain evidence="3">ST0316</strain>
        <plasmid evidence="3">pDAETH-1</plasmid>
    </source>
</reference>
<dbReference type="InterPro" id="IPR036514">
    <property type="entry name" value="SGNH_hydro_sf"/>
</dbReference>
<dbReference type="EMBL" id="AP026561">
    <property type="protein sequence ID" value="BDP43294.1"/>
    <property type="molecule type" value="Genomic_DNA"/>
</dbReference>
<accession>A0ABM8AHK8</accession>
<geneLocation type="plasmid" evidence="3 4">
    <name>pDAETH-1</name>
</geneLocation>
<feature type="region of interest" description="Disordered" evidence="1">
    <location>
        <begin position="157"/>
        <end position="208"/>
    </location>
</feature>
<proteinExistence type="predicted"/>
<dbReference type="Pfam" id="PF13472">
    <property type="entry name" value="Lipase_GDSL_2"/>
    <property type="match status" value="1"/>
</dbReference>
<dbReference type="Gene3D" id="3.40.50.1110">
    <property type="entry name" value="SGNH hydrolase"/>
    <property type="match status" value="1"/>
</dbReference>
<keyword evidence="3" id="KW-0614">Plasmid</keyword>
<evidence type="ECO:0000259" key="2">
    <source>
        <dbReference type="Pfam" id="PF13472"/>
    </source>
</evidence>
<keyword evidence="4" id="KW-1185">Reference proteome</keyword>
<evidence type="ECO:0000313" key="4">
    <source>
        <dbReference type="Proteomes" id="UP001064971"/>
    </source>
</evidence>
<feature type="domain" description="SGNH hydrolase-type esterase" evidence="2">
    <location>
        <begin position="86"/>
        <end position="165"/>
    </location>
</feature>
<name>A0ABM8AHK8_9DEIO</name>
<evidence type="ECO:0000313" key="3">
    <source>
        <dbReference type="EMBL" id="BDP43294.1"/>
    </source>
</evidence>
<dbReference type="InterPro" id="IPR013830">
    <property type="entry name" value="SGNH_hydro"/>
</dbReference>
<sequence length="251" mass="27393">MFPPQAGQDLEFMVQLRHPEKTLAIFPGLRDLTPEDHARLFGLGAAAYGQTLEDFTARVRGVARELPADPEFAALPLEPGQTILGLGDSLTADRQSWFEVLRQVLELRRLNDRLRLINAGVSADTTVHLLTRLAPLTVHNPAWILTLIGTNDVRLHGKHSTKRRAQEQRHSQQGGVSRHDGQSRRRPLALRGRGAGPAVLPAPAPGARRNLGFSASRRALERAVLTLFPSPARQIQAQAVQTALDAVGVVG</sequence>
<dbReference type="Proteomes" id="UP001064971">
    <property type="component" value="Plasmid pDAETH-1"/>
</dbReference>